<keyword evidence="4" id="KW-1185">Reference proteome</keyword>
<feature type="coiled-coil region" evidence="1">
    <location>
        <begin position="189"/>
        <end position="223"/>
    </location>
</feature>
<evidence type="ECO:0000313" key="3">
    <source>
        <dbReference type="EMBL" id="ETN99125.1"/>
    </source>
</evidence>
<reference evidence="3 4" key="1">
    <citation type="journal article" date="2013" name="Curr. Biol.">
        <title>The Genome of the Foraminiferan Reticulomyxa filosa.</title>
        <authorList>
            <person name="Glockner G."/>
            <person name="Hulsmann N."/>
            <person name="Schleicher M."/>
            <person name="Noegel A.A."/>
            <person name="Eichinger L."/>
            <person name="Gallinger C."/>
            <person name="Pawlowski J."/>
            <person name="Sierra R."/>
            <person name="Euteneuer U."/>
            <person name="Pillet L."/>
            <person name="Moustafa A."/>
            <person name="Platzer M."/>
            <person name="Groth M."/>
            <person name="Szafranski K."/>
            <person name="Schliwa M."/>
        </authorList>
    </citation>
    <scope>NUCLEOTIDE SEQUENCE [LARGE SCALE GENOMIC DNA]</scope>
</reference>
<feature type="compositionally biased region" description="Basic and acidic residues" evidence="2">
    <location>
        <begin position="158"/>
        <end position="174"/>
    </location>
</feature>
<proteinExistence type="predicted"/>
<feature type="region of interest" description="Disordered" evidence="2">
    <location>
        <begin position="157"/>
        <end position="181"/>
    </location>
</feature>
<accession>X6LCM9</accession>
<name>X6LCM9_RETFI</name>
<keyword evidence="1" id="KW-0175">Coiled coil</keyword>
<sequence length="232" mass="27238">GRTKSIGKSTVGSLLSLPSQINDNIQSHSQVQGHDEKMIDNVNKRRQYIEIKPIDRNQMMQDKSNIGFYKCEWKRIGVKERIFVKKLKARFCNHGKRYLFIFKVKIKDIRKDYVSEQLEKRKQENPETNRCMLLKNVSTRESPQETFKGHFNIVSKTRKSENKSKNPKDFKETSKVPNYKEVIAKPKNKNQVNEQNKDQLEEIKQLKDQIALLQATVQQLKMELALFLQLSA</sequence>
<evidence type="ECO:0000313" key="4">
    <source>
        <dbReference type="Proteomes" id="UP000023152"/>
    </source>
</evidence>
<protein>
    <submittedName>
        <fullName evidence="3">Uncharacterized protein</fullName>
    </submittedName>
</protein>
<dbReference type="Proteomes" id="UP000023152">
    <property type="component" value="Unassembled WGS sequence"/>
</dbReference>
<comment type="caution">
    <text evidence="3">The sequence shown here is derived from an EMBL/GenBank/DDBJ whole genome shotgun (WGS) entry which is preliminary data.</text>
</comment>
<organism evidence="3 4">
    <name type="scientific">Reticulomyxa filosa</name>
    <dbReference type="NCBI Taxonomy" id="46433"/>
    <lineage>
        <taxon>Eukaryota</taxon>
        <taxon>Sar</taxon>
        <taxon>Rhizaria</taxon>
        <taxon>Retaria</taxon>
        <taxon>Foraminifera</taxon>
        <taxon>Monothalamids</taxon>
        <taxon>Reticulomyxidae</taxon>
        <taxon>Reticulomyxa</taxon>
    </lineage>
</organism>
<evidence type="ECO:0000256" key="2">
    <source>
        <dbReference type="SAM" id="MobiDB-lite"/>
    </source>
</evidence>
<gene>
    <name evidence="3" type="ORF">RFI_38362</name>
</gene>
<feature type="non-terminal residue" evidence="3">
    <location>
        <position position="1"/>
    </location>
</feature>
<dbReference type="EMBL" id="ASPP01044848">
    <property type="protein sequence ID" value="ETN99125.1"/>
    <property type="molecule type" value="Genomic_DNA"/>
</dbReference>
<evidence type="ECO:0000256" key="1">
    <source>
        <dbReference type="SAM" id="Coils"/>
    </source>
</evidence>
<dbReference type="AlphaFoldDB" id="X6LCM9"/>